<evidence type="ECO:0000313" key="3">
    <source>
        <dbReference type="Proteomes" id="UP001198242"/>
    </source>
</evidence>
<dbReference type="Proteomes" id="UP001198242">
    <property type="component" value="Unassembled WGS sequence"/>
</dbReference>
<comment type="caution">
    <text evidence="2">The sequence shown here is derived from an EMBL/GenBank/DDBJ whole genome shotgun (WGS) entry which is preliminary data.</text>
</comment>
<dbReference type="InterPro" id="IPR003607">
    <property type="entry name" value="HD/PDEase_dom"/>
</dbReference>
<sequence>MNTVATEMIKYYAGDKKRINHFIKVHGYAKAIGEAEELDERTMLILETAAYVHDIGIKISEEKYNSSAGKYQEIEGPSISEEMLTKLGYDKDVIERVSYLVGHHHTYSNIDGIDYQILVEADFLVNIDEDEMTKETAKNVREKIFKTKSGTQMLDNLFLTELIK</sequence>
<dbReference type="Pfam" id="PF01966">
    <property type="entry name" value="HD"/>
    <property type="match status" value="1"/>
</dbReference>
<dbReference type="CDD" id="cd00077">
    <property type="entry name" value="HDc"/>
    <property type="match status" value="1"/>
</dbReference>
<dbReference type="RefSeq" id="WP_022229704.1">
    <property type="nucleotide sequence ID" value="NZ_JAJEQM010000001.1"/>
</dbReference>
<keyword evidence="3" id="KW-1185">Reference proteome</keyword>
<name>A0AAE3J934_9FIRM</name>
<evidence type="ECO:0000259" key="1">
    <source>
        <dbReference type="Pfam" id="PF01966"/>
    </source>
</evidence>
<evidence type="ECO:0000313" key="2">
    <source>
        <dbReference type="EMBL" id="MCC2209410.1"/>
    </source>
</evidence>
<dbReference type="Gene3D" id="1.10.3210.10">
    <property type="entry name" value="Hypothetical protein af1432"/>
    <property type="match status" value="1"/>
</dbReference>
<feature type="domain" description="HD" evidence="1">
    <location>
        <begin position="18"/>
        <end position="124"/>
    </location>
</feature>
<dbReference type="EMBL" id="JAJEQM010000001">
    <property type="protein sequence ID" value="MCC2209410.1"/>
    <property type="molecule type" value="Genomic_DNA"/>
</dbReference>
<reference evidence="2 3" key="1">
    <citation type="submission" date="2021-10" db="EMBL/GenBank/DDBJ databases">
        <title>Anaerobic single-cell dispensing facilitates the cultivation of human gut bacteria.</title>
        <authorList>
            <person name="Afrizal A."/>
        </authorList>
    </citation>
    <scope>NUCLEOTIDE SEQUENCE [LARGE SCALE GENOMIC DNA]</scope>
    <source>
        <strain evidence="2 3">CLA-AA-H232</strain>
    </source>
</reference>
<dbReference type="InterPro" id="IPR006674">
    <property type="entry name" value="HD_domain"/>
</dbReference>
<accession>A0AAE3J934</accession>
<protein>
    <submittedName>
        <fullName evidence="2">HD domain-containing protein</fullName>
    </submittedName>
</protein>
<dbReference type="AlphaFoldDB" id="A0AAE3J934"/>
<organism evidence="2 3">
    <name type="scientific">Hominilimicola fabiformis</name>
    <dbReference type="NCBI Taxonomy" id="2885356"/>
    <lineage>
        <taxon>Bacteria</taxon>
        <taxon>Bacillati</taxon>
        <taxon>Bacillota</taxon>
        <taxon>Clostridia</taxon>
        <taxon>Eubacteriales</taxon>
        <taxon>Oscillospiraceae</taxon>
        <taxon>Hominilimicola</taxon>
    </lineage>
</organism>
<gene>
    <name evidence="2" type="ORF">LKE05_01160</name>
</gene>
<proteinExistence type="predicted"/>
<dbReference type="SUPFAM" id="SSF109604">
    <property type="entry name" value="HD-domain/PDEase-like"/>
    <property type="match status" value="1"/>
</dbReference>